<protein>
    <submittedName>
        <fullName evidence="2">AGAP006275-PA-like protein</fullName>
    </submittedName>
</protein>
<evidence type="ECO:0000313" key="3">
    <source>
        <dbReference type="EnsemblMetazoa" id="ASIC018735-PA"/>
    </source>
</evidence>
<evidence type="ECO:0000256" key="1">
    <source>
        <dbReference type="SAM" id="SignalP"/>
    </source>
</evidence>
<feature type="signal peptide" evidence="1">
    <location>
        <begin position="1"/>
        <end position="21"/>
    </location>
</feature>
<dbReference type="AlphaFoldDB" id="A0A084WKF2"/>
<gene>
    <name evidence="2" type="ORF">ZHAS_00018735</name>
</gene>
<name>A0A084WKF2_ANOSI</name>
<keyword evidence="4" id="KW-1185">Reference proteome</keyword>
<sequence>MIKVLLVSALGVLALLAVARGRSDSPSEEMIEVDELIEDFSTWCISSRREQARLEVIRYMALCFTSQVEEETFMPDFYSLSNKTRTTFFPRVINEMKQCAVRKLSVCQAPELVSLYDRFHNDLIRDTPCREIMANVSDTNQTKIENNAANEE</sequence>
<reference evidence="2 4" key="1">
    <citation type="journal article" date="2014" name="BMC Genomics">
        <title>Genome sequence of Anopheles sinensis provides insight into genetics basis of mosquito competence for malaria parasites.</title>
        <authorList>
            <person name="Zhou D."/>
            <person name="Zhang D."/>
            <person name="Ding G."/>
            <person name="Shi L."/>
            <person name="Hou Q."/>
            <person name="Ye Y."/>
            <person name="Xu Y."/>
            <person name="Zhou H."/>
            <person name="Xiong C."/>
            <person name="Li S."/>
            <person name="Yu J."/>
            <person name="Hong S."/>
            <person name="Yu X."/>
            <person name="Zou P."/>
            <person name="Chen C."/>
            <person name="Chang X."/>
            <person name="Wang W."/>
            <person name="Lv Y."/>
            <person name="Sun Y."/>
            <person name="Ma L."/>
            <person name="Shen B."/>
            <person name="Zhu C."/>
        </authorList>
    </citation>
    <scope>NUCLEOTIDE SEQUENCE [LARGE SCALE GENOMIC DNA]</scope>
</reference>
<organism evidence="3 4">
    <name type="scientific">Anopheles sinensis</name>
    <name type="common">Mosquito</name>
    <dbReference type="NCBI Taxonomy" id="74873"/>
    <lineage>
        <taxon>Eukaryota</taxon>
        <taxon>Metazoa</taxon>
        <taxon>Ecdysozoa</taxon>
        <taxon>Arthropoda</taxon>
        <taxon>Hexapoda</taxon>
        <taxon>Insecta</taxon>
        <taxon>Pterygota</taxon>
        <taxon>Neoptera</taxon>
        <taxon>Endopterygota</taxon>
        <taxon>Diptera</taxon>
        <taxon>Nematocera</taxon>
        <taxon>Culicoidea</taxon>
        <taxon>Culicidae</taxon>
        <taxon>Anophelinae</taxon>
        <taxon>Anopheles</taxon>
    </lineage>
</organism>
<evidence type="ECO:0000313" key="4">
    <source>
        <dbReference type="Proteomes" id="UP000030765"/>
    </source>
</evidence>
<dbReference type="Proteomes" id="UP000030765">
    <property type="component" value="Unassembled WGS sequence"/>
</dbReference>
<dbReference type="EMBL" id="KE525349">
    <property type="protein sequence ID" value="KFB50696.1"/>
    <property type="molecule type" value="Genomic_DNA"/>
</dbReference>
<proteinExistence type="predicted"/>
<dbReference type="EMBL" id="ATLV01024118">
    <property type="status" value="NOT_ANNOTATED_CDS"/>
    <property type="molecule type" value="Genomic_DNA"/>
</dbReference>
<feature type="chain" id="PRO_5001785144" evidence="1">
    <location>
        <begin position="22"/>
        <end position="152"/>
    </location>
</feature>
<dbReference type="VEuPathDB" id="VectorBase:ASIC018735"/>
<accession>A0A084WKF2</accession>
<dbReference type="VEuPathDB" id="VectorBase:ASIS016933"/>
<keyword evidence="1" id="KW-0732">Signal</keyword>
<dbReference type="EnsemblMetazoa" id="ASIC018735-RA">
    <property type="protein sequence ID" value="ASIC018735-PA"/>
    <property type="gene ID" value="ASIC018735"/>
</dbReference>
<evidence type="ECO:0000313" key="2">
    <source>
        <dbReference type="EMBL" id="KFB50696.1"/>
    </source>
</evidence>
<reference evidence="3" key="2">
    <citation type="submission" date="2020-05" db="UniProtKB">
        <authorList>
            <consortium name="EnsemblMetazoa"/>
        </authorList>
    </citation>
    <scope>IDENTIFICATION</scope>
</reference>